<dbReference type="InterPro" id="IPR008586">
    <property type="entry name" value="DUF868_pln"/>
</dbReference>
<accession>A0A1S3B6K5</accession>
<dbReference type="Gramene" id="MELO3C009437.2.1">
    <property type="protein sequence ID" value="MELO3C009437.2.1"/>
    <property type="gene ID" value="MELO3C009437.2"/>
</dbReference>
<dbReference type="Proteomes" id="UP001652600">
    <property type="component" value="Chromosome 4"/>
</dbReference>
<dbReference type="Pfam" id="PF05910">
    <property type="entry name" value="DUF868"/>
    <property type="match status" value="1"/>
</dbReference>
<reference evidence="3" key="2">
    <citation type="submission" date="2025-04" db="UniProtKB">
        <authorList>
            <consortium name="RefSeq"/>
        </authorList>
    </citation>
    <scope>IDENTIFICATION</scope>
</reference>
<dbReference type="RefSeq" id="XP_008442802.1">
    <property type="nucleotide sequence ID" value="XM_008444580.2"/>
</dbReference>
<dbReference type="AlphaFoldDB" id="A0A1S3B6K5"/>
<evidence type="ECO:0000313" key="2">
    <source>
        <dbReference type="Proteomes" id="UP001652600"/>
    </source>
</evidence>
<evidence type="ECO:0000313" key="3">
    <source>
        <dbReference type="RefSeq" id="XP_008442802.1"/>
    </source>
</evidence>
<dbReference type="KEGG" id="cmo:103486576"/>
<gene>
    <name evidence="3" type="primary">LOC103486576</name>
    <name evidence="1" type="synonym">103486576</name>
</gene>
<reference evidence="1" key="1">
    <citation type="submission" date="2023-03" db="UniProtKB">
        <authorList>
            <consortium name="EnsemblPlants"/>
        </authorList>
    </citation>
    <scope>IDENTIFICATION</scope>
</reference>
<evidence type="ECO:0000313" key="1">
    <source>
        <dbReference type="EnsemblPlants" id="MELO3C009437.2.1"/>
    </source>
</evidence>
<protein>
    <submittedName>
        <fullName evidence="3">Uncharacterized protein LOC103486576</fullName>
    </submittedName>
</protein>
<name>A0A1S3B6K5_CUCME</name>
<dbReference type="InParanoid" id="A0A1S3B6K5"/>
<dbReference type="PANTHER" id="PTHR31972:SF16">
    <property type="entry name" value="FAMILY PROTEIN, PUTATIVE (DUF868)-RELATED"/>
    <property type="match status" value="1"/>
</dbReference>
<dbReference type="EnsemblPlants" id="MELO3C009437.2.1">
    <property type="protein sequence ID" value="MELO3C009437.2.1"/>
    <property type="gene ID" value="MELO3C009437.2"/>
</dbReference>
<dbReference type="GeneID" id="103486576"/>
<keyword evidence="2" id="KW-1185">Reference proteome</keyword>
<proteinExistence type="predicted"/>
<organism evidence="2 3">
    <name type="scientific">Cucumis melo</name>
    <name type="common">Muskmelon</name>
    <dbReference type="NCBI Taxonomy" id="3656"/>
    <lineage>
        <taxon>Eukaryota</taxon>
        <taxon>Viridiplantae</taxon>
        <taxon>Streptophyta</taxon>
        <taxon>Embryophyta</taxon>
        <taxon>Tracheophyta</taxon>
        <taxon>Spermatophyta</taxon>
        <taxon>Magnoliopsida</taxon>
        <taxon>eudicotyledons</taxon>
        <taxon>Gunneridae</taxon>
        <taxon>Pentapetalae</taxon>
        <taxon>rosids</taxon>
        <taxon>fabids</taxon>
        <taxon>Cucurbitales</taxon>
        <taxon>Cucurbitaceae</taxon>
        <taxon>Benincaseae</taxon>
        <taxon>Cucumis</taxon>
    </lineage>
</organism>
<dbReference type="OrthoDB" id="678233at2759"/>
<dbReference type="PANTHER" id="PTHR31972">
    <property type="entry name" value="EXPRESSED PROTEIN"/>
    <property type="match status" value="1"/>
</dbReference>
<dbReference type="eggNOG" id="ENOG502QVR2">
    <property type="taxonomic scope" value="Eukaryota"/>
</dbReference>
<sequence>MRRSIATCYSEHAVKVSDSYCSGPSPNPHVFSKFPSSNSPLSVSSIYRAKLSTSNDLLILLHWTAKDLGQSFKIKINSISLPILTTKGLKTFRLDHNSEISVFWDISDARFDPGPDPSSGFYVAVTVDSEIALLIGDEREKLVKLGVLKENLDTELLKFSLVSRREDFCADDSVFLTKARFSDDGGVHEIVVKCGGGEEMRNQRLAVFIDKKQVFEVKRLKWNFRGNQTIFLDGSVVDMMWDVYDWLFRPESAAGAAFMFRKRSGLDSRLWLEEKTKQEKAGFSLLIRACKNNPSSFLIS</sequence>